<feature type="compositionally biased region" description="Pro residues" evidence="1">
    <location>
        <begin position="47"/>
        <end position="56"/>
    </location>
</feature>
<dbReference type="EMBL" id="JACVVK020000171">
    <property type="protein sequence ID" value="KAK7486973.1"/>
    <property type="molecule type" value="Genomic_DNA"/>
</dbReference>
<feature type="non-terminal residue" evidence="2">
    <location>
        <position position="1"/>
    </location>
</feature>
<feature type="compositionally biased region" description="Basic and acidic residues" evidence="1">
    <location>
        <begin position="19"/>
        <end position="37"/>
    </location>
</feature>
<reference evidence="2 3" key="1">
    <citation type="journal article" date="2023" name="Sci. Data">
        <title>Genome assembly of the Korean intertidal mud-creeper Batillaria attramentaria.</title>
        <authorList>
            <person name="Patra A.K."/>
            <person name="Ho P.T."/>
            <person name="Jun S."/>
            <person name="Lee S.J."/>
            <person name="Kim Y."/>
            <person name="Won Y.J."/>
        </authorList>
    </citation>
    <scope>NUCLEOTIDE SEQUENCE [LARGE SCALE GENOMIC DNA]</scope>
    <source>
        <strain evidence="2">Wonlab-2016</strain>
    </source>
</reference>
<proteinExistence type="predicted"/>
<comment type="caution">
    <text evidence="2">The sequence shown here is derived from an EMBL/GenBank/DDBJ whole genome shotgun (WGS) entry which is preliminary data.</text>
</comment>
<dbReference type="AlphaFoldDB" id="A0ABD0KIP9"/>
<sequence length="77" mass="8608">SRFVVRVTVCNHPTQLEVREKGSGNEKKQKTTLKEETGQSGFLTITPVPPPQPPFRPIGSRSDMYTKNSACFKNTKT</sequence>
<keyword evidence="3" id="KW-1185">Reference proteome</keyword>
<name>A0ABD0KIP9_9CAEN</name>
<dbReference type="Proteomes" id="UP001519460">
    <property type="component" value="Unassembled WGS sequence"/>
</dbReference>
<protein>
    <submittedName>
        <fullName evidence="2">Uncharacterized protein</fullName>
    </submittedName>
</protein>
<feature type="compositionally biased region" description="Polar residues" evidence="1">
    <location>
        <begin position="63"/>
        <end position="77"/>
    </location>
</feature>
<evidence type="ECO:0000313" key="3">
    <source>
        <dbReference type="Proteomes" id="UP001519460"/>
    </source>
</evidence>
<evidence type="ECO:0000313" key="2">
    <source>
        <dbReference type="EMBL" id="KAK7486973.1"/>
    </source>
</evidence>
<gene>
    <name evidence="2" type="ORF">BaRGS_00021789</name>
</gene>
<accession>A0ABD0KIP9</accession>
<evidence type="ECO:0000256" key="1">
    <source>
        <dbReference type="SAM" id="MobiDB-lite"/>
    </source>
</evidence>
<organism evidence="2 3">
    <name type="scientific">Batillaria attramentaria</name>
    <dbReference type="NCBI Taxonomy" id="370345"/>
    <lineage>
        <taxon>Eukaryota</taxon>
        <taxon>Metazoa</taxon>
        <taxon>Spiralia</taxon>
        <taxon>Lophotrochozoa</taxon>
        <taxon>Mollusca</taxon>
        <taxon>Gastropoda</taxon>
        <taxon>Caenogastropoda</taxon>
        <taxon>Sorbeoconcha</taxon>
        <taxon>Cerithioidea</taxon>
        <taxon>Batillariidae</taxon>
        <taxon>Batillaria</taxon>
    </lineage>
</organism>
<feature type="region of interest" description="Disordered" evidence="1">
    <location>
        <begin position="19"/>
        <end position="77"/>
    </location>
</feature>